<name>A0A4Z1SS56_GIAMU</name>
<dbReference type="AlphaFoldDB" id="A0A4Z1SS56"/>
<comment type="caution">
    <text evidence="1">The sequence shown here is derived from an EMBL/GenBank/DDBJ whole genome shotgun (WGS) entry which is preliminary data.</text>
</comment>
<dbReference type="OrthoDB" id="10251444at2759"/>
<accession>A0A4Z1SS56</accession>
<dbReference type="SUPFAM" id="SSF50969">
    <property type="entry name" value="YVTN repeat-like/Quinoprotein amine dehydrogenase"/>
    <property type="match status" value="1"/>
</dbReference>
<reference evidence="1 2" key="1">
    <citation type="submission" date="2019-05" db="EMBL/GenBank/DDBJ databases">
        <title>The compact genome of Giardia muris reveals important steps in the evolution of intestinal protozoan parasites.</title>
        <authorList>
            <person name="Xu F."/>
            <person name="Jimenez-Gonzalez A."/>
            <person name="Einarsson E."/>
            <person name="Astvaldsson A."/>
            <person name="Peirasmaki D."/>
            <person name="Eckmann L."/>
            <person name="Andersson J.O."/>
            <person name="Svard S.G."/>
            <person name="Jerlstrom-Hultqvist J."/>
        </authorList>
    </citation>
    <scope>NUCLEOTIDE SEQUENCE [LARGE SCALE GENOMIC DNA]</scope>
    <source>
        <strain evidence="1 2">Roberts-Thomson</strain>
    </source>
</reference>
<gene>
    <name evidence="1" type="ORF">GMRT_12635</name>
</gene>
<proteinExistence type="predicted"/>
<evidence type="ECO:0000313" key="2">
    <source>
        <dbReference type="Proteomes" id="UP000315496"/>
    </source>
</evidence>
<evidence type="ECO:0000313" key="1">
    <source>
        <dbReference type="EMBL" id="TNJ27825.1"/>
    </source>
</evidence>
<organism evidence="1 2">
    <name type="scientific">Giardia muris</name>
    <dbReference type="NCBI Taxonomy" id="5742"/>
    <lineage>
        <taxon>Eukaryota</taxon>
        <taxon>Metamonada</taxon>
        <taxon>Diplomonadida</taxon>
        <taxon>Hexamitidae</taxon>
        <taxon>Giardiinae</taxon>
        <taxon>Giardia</taxon>
    </lineage>
</organism>
<keyword evidence="2" id="KW-1185">Reference proteome</keyword>
<dbReference type="InterPro" id="IPR011044">
    <property type="entry name" value="Quino_amine_DH_bsu"/>
</dbReference>
<protein>
    <submittedName>
        <fullName evidence="1">Uncharacterized protein</fullName>
    </submittedName>
</protein>
<dbReference type="Proteomes" id="UP000315496">
    <property type="component" value="Chromosome 3"/>
</dbReference>
<sequence>MALACTTLSVTGPAKVSHDGQQIAYRYDQTLCVRRLDADLTIRRLFTLPSSQPLLLDFSRCGQYVLFHIPGDSTVHVLFLDGPCSNPLEPLPCLELTQHHLPVIFENVPVRAAYFTSSPTLLVVTDVTAEVIELNFLREWKPRLSRSGSARPHGVHFIQDGVERRERTLGRPSFIQRAIHGPTRPFLISFEASLTAFVTNYLHKPRLNVIGTGNNIGVIVPLPSSPFDPTTMLRLGRRDYLIADLFGCTVYRLVVSTQGNSQLTKYERRELYQFNPALSRTLILPMTSLAVYSPTKTVAILFANTQLVLLNSSLQERVFVNGLPDCISDADAVLVECRYLVEANDPDDFDMPDNRQDIDVDTDTELETASLFVRTTIQWLGAQYEAQAMSFQLPKLLKIETYLKRNARSGLLSRACFSANGGLLACVGVEYPTTVCVVDTEAPALLAVICCIDLVAGLCFLGESLYVLTSPFVREYDGYDLCDELHVFQETCAGLLFEDDRTVPNLPPLGRTREQNRLFSWTRGQRLLIHTLPLPAALESPGTLEVVRGSTLVLGASRSVVLIDRTHG</sequence>
<dbReference type="VEuPathDB" id="GiardiaDB:GMRT_12635"/>
<dbReference type="EMBL" id="VDLU01000003">
    <property type="protein sequence ID" value="TNJ27825.1"/>
    <property type="molecule type" value="Genomic_DNA"/>
</dbReference>